<evidence type="ECO:0000313" key="3">
    <source>
        <dbReference type="EMBL" id="KAF2004434.1"/>
    </source>
</evidence>
<dbReference type="OrthoDB" id="4502894at2759"/>
<feature type="region of interest" description="Disordered" evidence="1">
    <location>
        <begin position="121"/>
        <end position="164"/>
    </location>
</feature>
<evidence type="ECO:0000256" key="1">
    <source>
        <dbReference type="SAM" id="MobiDB-lite"/>
    </source>
</evidence>
<dbReference type="EMBL" id="ML977567">
    <property type="protein sequence ID" value="KAF2004434.1"/>
    <property type="molecule type" value="Genomic_DNA"/>
</dbReference>
<accession>A0A6A5WU19</accession>
<sequence length="164" mass="18343">MADVRTIFFVVLHCVSWPLIKLFLAVTFILSPFWAILSFILLPITSLLHVLFSVVLFPFRQQLLDKIETIYIYLGIAGIIGCATGAILHFCFNILSSSLNIDTAAEAKAREKGRTVAAFREARRKKKAQSLGSSPVSTPTMLRGPRRQRGLLSQTIIEEEDSDF</sequence>
<organism evidence="3 4">
    <name type="scientific">Amniculicola lignicola CBS 123094</name>
    <dbReference type="NCBI Taxonomy" id="1392246"/>
    <lineage>
        <taxon>Eukaryota</taxon>
        <taxon>Fungi</taxon>
        <taxon>Dikarya</taxon>
        <taxon>Ascomycota</taxon>
        <taxon>Pezizomycotina</taxon>
        <taxon>Dothideomycetes</taxon>
        <taxon>Pleosporomycetidae</taxon>
        <taxon>Pleosporales</taxon>
        <taxon>Amniculicolaceae</taxon>
        <taxon>Amniculicola</taxon>
    </lineage>
</organism>
<dbReference type="AlphaFoldDB" id="A0A6A5WU19"/>
<dbReference type="Proteomes" id="UP000799779">
    <property type="component" value="Unassembled WGS sequence"/>
</dbReference>
<keyword evidence="2" id="KW-0472">Membrane</keyword>
<keyword evidence="2" id="KW-1133">Transmembrane helix</keyword>
<keyword evidence="2" id="KW-0812">Transmembrane</keyword>
<evidence type="ECO:0000313" key="4">
    <source>
        <dbReference type="Proteomes" id="UP000799779"/>
    </source>
</evidence>
<feature type="compositionally biased region" description="Polar residues" evidence="1">
    <location>
        <begin position="130"/>
        <end position="140"/>
    </location>
</feature>
<proteinExistence type="predicted"/>
<feature type="transmembrane region" description="Helical" evidence="2">
    <location>
        <begin position="36"/>
        <end position="59"/>
    </location>
</feature>
<feature type="transmembrane region" description="Helical" evidence="2">
    <location>
        <begin position="7"/>
        <end position="30"/>
    </location>
</feature>
<reference evidence="3" key="1">
    <citation type="journal article" date="2020" name="Stud. Mycol.">
        <title>101 Dothideomycetes genomes: a test case for predicting lifestyles and emergence of pathogens.</title>
        <authorList>
            <person name="Haridas S."/>
            <person name="Albert R."/>
            <person name="Binder M."/>
            <person name="Bloem J."/>
            <person name="Labutti K."/>
            <person name="Salamov A."/>
            <person name="Andreopoulos B."/>
            <person name="Baker S."/>
            <person name="Barry K."/>
            <person name="Bills G."/>
            <person name="Bluhm B."/>
            <person name="Cannon C."/>
            <person name="Castanera R."/>
            <person name="Culley D."/>
            <person name="Daum C."/>
            <person name="Ezra D."/>
            <person name="Gonzalez J."/>
            <person name="Henrissat B."/>
            <person name="Kuo A."/>
            <person name="Liang C."/>
            <person name="Lipzen A."/>
            <person name="Lutzoni F."/>
            <person name="Magnuson J."/>
            <person name="Mondo S."/>
            <person name="Nolan M."/>
            <person name="Ohm R."/>
            <person name="Pangilinan J."/>
            <person name="Park H.-J."/>
            <person name="Ramirez L."/>
            <person name="Alfaro M."/>
            <person name="Sun H."/>
            <person name="Tritt A."/>
            <person name="Yoshinaga Y."/>
            <person name="Zwiers L.-H."/>
            <person name="Turgeon B."/>
            <person name="Goodwin S."/>
            <person name="Spatafora J."/>
            <person name="Crous P."/>
            <person name="Grigoriev I."/>
        </authorList>
    </citation>
    <scope>NUCLEOTIDE SEQUENCE</scope>
    <source>
        <strain evidence="3">CBS 123094</strain>
    </source>
</reference>
<evidence type="ECO:0000256" key="2">
    <source>
        <dbReference type="SAM" id="Phobius"/>
    </source>
</evidence>
<feature type="transmembrane region" description="Helical" evidence="2">
    <location>
        <begin position="71"/>
        <end position="95"/>
    </location>
</feature>
<gene>
    <name evidence="3" type="ORF">P154DRAFT_43500</name>
</gene>
<keyword evidence="4" id="KW-1185">Reference proteome</keyword>
<protein>
    <submittedName>
        <fullName evidence="3">Uncharacterized protein</fullName>
    </submittedName>
</protein>
<name>A0A6A5WU19_9PLEO</name>